<accession>A0A098BW77</accession>
<dbReference type="KEGG" id="rrz:CS378_24080"/>
<dbReference type="Pfam" id="PF25107">
    <property type="entry name" value="VWA7_N"/>
    <property type="match status" value="1"/>
</dbReference>
<evidence type="ECO:0000259" key="3">
    <source>
        <dbReference type="Pfam" id="PF25107"/>
    </source>
</evidence>
<feature type="chain" id="PRO_5043410974" description="VWA7 N-terminal domain-containing protein" evidence="2">
    <location>
        <begin position="32"/>
        <end position="326"/>
    </location>
</feature>
<dbReference type="InterPro" id="IPR056862">
    <property type="entry name" value="VWA7_N"/>
</dbReference>
<feature type="compositionally biased region" description="Basic and acidic residues" evidence="1">
    <location>
        <begin position="223"/>
        <end position="241"/>
    </location>
</feature>
<feature type="region of interest" description="Disordered" evidence="1">
    <location>
        <begin position="191"/>
        <end position="246"/>
    </location>
</feature>
<evidence type="ECO:0000313" key="4">
    <source>
        <dbReference type="EMBL" id="CDZ92480.1"/>
    </source>
</evidence>
<organism evidence="4 5">
    <name type="scientific">Rhodococcus ruber</name>
    <dbReference type="NCBI Taxonomy" id="1830"/>
    <lineage>
        <taxon>Bacteria</taxon>
        <taxon>Bacillati</taxon>
        <taxon>Actinomycetota</taxon>
        <taxon>Actinomycetes</taxon>
        <taxon>Mycobacteriales</taxon>
        <taxon>Nocardiaceae</taxon>
        <taxon>Rhodococcus</taxon>
    </lineage>
</organism>
<dbReference type="EMBL" id="CCSD01000112">
    <property type="protein sequence ID" value="CDZ92480.1"/>
    <property type="molecule type" value="Genomic_DNA"/>
</dbReference>
<feature type="signal peptide" evidence="2">
    <location>
        <begin position="1"/>
        <end position="31"/>
    </location>
</feature>
<evidence type="ECO:0000256" key="1">
    <source>
        <dbReference type="SAM" id="MobiDB-lite"/>
    </source>
</evidence>
<dbReference type="OrthoDB" id="319873at2"/>
<dbReference type="Proteomes" id="UP000042997">
    <property type="component" value="Unassembled WGS sequence"/>
</dbReference>
<dbReference type="AlphaFoldDB" id="A0A098BW77"/>
<evidence type="ECO:0000313" key="5">
    <source>
        <dbReference type="Proteomes" id="UP000042997"/>
    </source>
</evidence>
<protein>
    <recommendedName>
        <fullName evidence="3">VWA7 N-terminal domain-containing protein</fullName>
    </recommendedName>
</protein>
<dbReference type="eggNOG" id="ENOG5031G7K">
    <property type="taxonomic scope" value="Bacteria"/>
</dbReference>
<reference evidence="4 5" key="1">
    <citation type="journal article" date="2014" name="Genome Announc.">
        <title>Draft Genome Sequence of Propane- and Butane-Oxidizing Actinobacterium Rhodococcus ruber IEGM 231.</title>
        <authorList>
            <person name="Ivshina I.B."/>
            <person name="Kuyukina M.S."/>
            <person name="Krivoruchko A.V."/>
            <person name="Barbe V."/>
            <person name="Fischer C."/>
        </authorList>
    </citation>
    <scope>NUCLEOTIDE SEQUENCE [LARGE SCALE GENOMIC DNA]</scope>
</reference>
<evidence type="ECO:0000256" key="2">
    <source>
        <dbReference type="SAM" id="SignalP"/>
    </source>
</evidence>
<keyword evidence="2" id="KW-0732">Signal</keyword>
<gene>
    <name evidence="4" type="ORF">RHRU231_960009</name>
</gene>
<dbReference type="RefSeq" id="WP_048773054.1">
    <property type="nucleotide sequence ID" value="NZ_CP023714.1"/>
</dbReference>
<name>A0A098BW77_9NOCA</name>
<proteinExistence type="predicted"/>
<sequence length="326" mass="33075">MTLLPRPGLSAIVTVAAAALLSVSMPPNAPAFAPDVHGTILRAALPPAPGDGGVDDLALAEITGSLLTGTGNEGSDLFQGDAFRHFDNAAGPADVCDRARDAWNFFVPAVIAGAQPAGPPEFRTSVNGFGARSAFGGLTHALADFYSHSNWVELAVAANRAPGLAPLFPTCDPAALPAGLHTGFFELTPANGLDGCPSGPPAPPAGSSVPPSEGPPAPPASFEECHLTLNKDDPGTLRGREPVPGQDGTTYHQLAVQLAVEHTTALYREVRGLVAGSVPGGVDGECVTDNLFQAARFAPCAVPAPTSVFPERISVQPVGVAPSPPA</sequence>
<feature type="domain" description="VWA7 N-terminal" evidence="3">
    <location>
        <begin position="130"/>
        <end position="155"/>
    </location>
</feature>